<comment type="caution">
    <text evidence="7">The sequence shown here is derived from an EMBL/GenBank/DDBJ whole genome shotgun (WGS) entry which is preliminary data.</text>
</comment>
<feature type="region of interest" description="Disordered" evidence="5">
    <location>
        <begin position="79"/>
        <end position="104"/>
    </location>
</feature>
<feature type="DNA-binding region" description="HMG box" evidence="4">
    <location>
        <begin position="5"/>
        <end position="77"/>
    </location>
</feature>
<evidence type="ECO:0000313" key="7">
    <source>
        <dbReference type="EMBL" id="KAK7062523.1"/>
    </source>
</evidence>
<evidence type="ECO:0000313" key="8">
    <source>
        <dbReference type="Proteomes" id="UP001383192"/>
    </source>
</evidence>
<dbReference type="PANTHER" id="PTHR10270:SF161">
    <property type="entry name" value="SEX-DETERMINING REGION Y PROTEIN"/>
    <property type="match status" value="1"/>
</dbReference>
<reference evidence="7 8" key="1">
    <citation type="submission" date="2024-01" db="EMBL/GenBank/DDBJ databases">
        <title>A draft genome for a cacao thread blight-causing isolate of Paramarasmius palmivorus.</title>
        <authorList>
            <person name="Baruah I.K."/>
            <person name="Bukari Y."/>
            <person name="Amoako-Attah I."/>
            <person name="Meinhardt L.W."/>
            <person name="Bailey B.A."/>
            <person name="Cohen S.P."/>
        </authorList>
    </citation>
    <scope>NUCLEOTIDE SEQUENCE [LARGE SCALE GENOMIC DNA]</scope>
    <source>
        <strain evidence="7 8">GH-12</strain>
    </source>
</reference>
<evidence type="ECO:0000256" key="5">
    <source>
        <dbReference type="SAM" id="MobiDB-lite"/>
    </source>
</evidence>
<feature type="domain" description="HMG box" evidence="6">
    <location>
        <begin position="5"/>
        <end position="77"/>
    </location>
</feature>
<dbReference type="GO" id="GO:0030154">
    <property type="term" value="P:cell differentiation"/>
    <property type="evidence" value="ECO:0007669"/>
    <property type="project" value="TreeGrafter"/>
</dbReference>
<keyword evidence="2 4" id="KW-0238">DNA-binding</keyword>
<accession>A0AAW0EDP1</accession>
<evidence type="ECO:0000256" key="4">
    <source>
        <dbReference type="PROSITE-ProRule" id="PRU00267"/>
    </source>
</evidence>
<proteinExistence type="predicted"/>
<keyword evidence="4" id="KW-0539">Nucleus</keyword>
<dbReference type="PROSITE" id="PS50118">
    <property type="entry name" value="HMG_BOX_2"/>
    <property type="match status" value="1"/>
</dbReference>
<dbReference type="InterPro" id="IPR009071">
    <property type="entry name" value="HMG_box_dom"/>
</dbReference>
<organism evidence="7 8">
    <name type="scientific">Paramarasmius palmivorus</name>
    <dbReference type="NCBI Taxonomy" id="297713"/>
    <lineage>
        <taxon>Eukaryota</taxon>
        <taxon>Fungi</taxon>
        <taxon>Dikarya</taxon>
        <taxon>Basidiomycota</taxon>
        <taxon>Agaricomycotina</taxon>
        <taxon>Agaricomycetes</taxon>
        <taxon>Agaricomycetidae</taxon>
        <taxon>Agaricales</taxon>
        <taxon>Marasmiineae</taxon>
        <taxon>Marasmiaceae</taxon>
        <taxon>Paramarasmius</taxon>
    </lineage>
</organism>
<evidence type="ECO:0000256" key="1">
    <source>
        <dbReference type="ARBA" id="ARBA00023015"/>
    </source>
</evidence>
<sequence length="226" mass="25154">MDGKIPRPPNAWILYRSDKNVEIMAENALSGEKITQNEISKIVGQMWGAVTPEEKAHYEVLALEAKKRHAQMYPGYKFQPRSKEQREQEKAEKALRKAAPRVSRARARAQAQPYNLARGQAIASPISQFPSADEVTLNLPNTAGAFPLPSFDALAYDVNVPPTANEGVSFNFDNLNFDSLDFNLQLYQPQSGPVAGPSYYYEAELPPFGGMYFPGNATWQTDPSLE</sequence>
<dbReference type="AlphaFoldDB" id="A0AAW0EDP1"/>
<dbReference type="Proteomes" id="UP001383192">
    <property type="component" value="Unassembled WGS sequence"/>
</dbReference>
<name>A0AAW0EDP1_9AGAR</name>
<gene>
    <name evidence="7" type="ORF">VNI00_000011</name>
</gene>
<evidence type="ECO:0000259" key="6">
    <source>
        <dbReference type="PROSITE" id="PS50118"/>
    </source>
</evidence>
<dbReference type="Pfam" id="PF00505">
    <property type="entry name" value="HMG_box"/>
    <property type="match status" value="1"/>
</dbReference>
<keyword evidence="3" id="KW-0804">Transcription</keyword>
<dbReference type="PANTHER" id="PTHR10270">
    <property type="entry name" value="SOX TRANSCRIPTION FACTOR"/>
    <property type="match status" value="1"/>
</dbReference>
<dbReference type="InterPro" id="IPR036910">
    <property type="entry name" value="HMG_box_dom_sf"/>
</dbReference>
<protein>
    <recommendedName>
        <fullName evidence="6">HMG box domain-containing protein</fullName>
    </recommendedName>
</protein>
<keyword evidence="1" id="KW-0805">Transcription regulation</keyword>
<evidence type="ECO:0000256" key="3">
    <source>
        <dbReference type="ARBA" id="ARBA00023163"/>
    </source>
</evidence>
<dbReference type="CDD" id="cd01389">
    <property type="entry name" value="HMG-box_ROX1-like"/>
    <property type="match status" value="1"/>
</dbReference>
<feature type="compositionally biased region" description="Basic and acidic residues" evidence="5">
    <location>
        <begin position="81"/>
        <end position="95"/>
    </location>
</feature>
<dbReference type="GO" id="GO:0001228">
    <property type="term" value="F:DNA-binding transcription activator activity, RNA polymerase II-specific"/>
    <property type="evidence" value="ECO:0007669"/>
    <property type="project" value="TreeGrafter"/>
</dbReference>
<dbReference type="SMART" id="SM00398">
    <property type="entry name" value="HMG"/>
    <property type="match status" value="1"/>
</dbReference>
<dbReference type="FunFam" id="1.10.30.10:FF:000041">
    <property type="entry name" value="HMG box family protein"/>
    <property type="match status" value="1"/>
</dbReference>
<evidence type="ECO:0000256" key="2">
    <source>
        <dbReference type="ARBA" id="ARBA00023125"/>
    </source>
</evidence>
<dbReference type="SUPFAM" id="SSF47095">
    <property type="entry name" value="HMG-box"/>
    <property type="match status" value="1"/>
</dbReference>
<dbReference type="GO" id="GO:0000978">
    <property type="term" value="F:RNA polymerase II cis-regulatory region sequence-specific DNA binding"/>
    <property type="evidence" value="ECO:0007669"/>
    <property type="project" value="TreeGrafter"/>
</dbReference>
<dbReference type="InterPro" id="IPR050140">
    <property type="entry name" value="SRY-related_HMG-box_TF-like"/>
</dbReference>
<dbReference type="GO" id="GO:0005634">
    <property type="term" value="C:nucleus"/>
    <property type="evidence" value="ECO:0007669"/>
    <property type="project" value="UniProtKB-UniRule"/>
</dbReference>
<dbReference type="Gene3D" id="1.10.30.10">
    <property type="entry name" value="High mobility group box domain"/>
    <property type="match status" value="1"/>
</dbReference>
<keyword evidence="8" id="KW-1185">Reference proteome</keyword>
<dbReference type="EMBL" id="JAYKXP010000001">
    <property type="protein sequence ID" value="KAK7062523.1"/>
    <property type="molecule type" value="Genomic_DNA"/>
</dbReference>